<comment type="caution">
    <text evidence="2">The sequence shown here is derived from an EMBL/GenBank/DDBJ whole genome shotgun (WGS) entry which is preliminary data.</text>
</comment>
<proteinExistence type="predicted"/>
<organism evidence="2 3">
    <name type="scientific">Streptomyces lacrimifluminis</name>
    <dbReference type="NCBI Taxonomy" id="1500077"/>
    <lineage>
        <taxon>Bacteria</taxon>
        <taxon>Bacillati</taxon>
        <taxon>Actinomycetota</taxon>
        <taxon>Actinomycetes</taxon>
        <taxon>Kitasatosporales</taxon>
        <taxon>Streptomycetaceae</taxon>
        <taxon>Streptomyces</taxon>
    </lineage>
</organism>
<dbReference type="EMBL" id="BMMU01000012">
    <property type="protein sequence ID" value="GGJ40246.1"/>
    <property type="molecule type" value="Genomic_DNA"/>
</dbReference>
<evidence type="ECO:0000256" key="1">
    <source>
        <dbReference type="SAM" id="MobiDB-lite"/>
    </source>
</evidence>
<dbReference type="AlphaFoldDB" id="A0A917NY96"/>
<feature type="region of interest" description="Disordered" evidence="1">
    <location>
        <begin position="16"/>
        <end position="41"/>
    </location>
</feature>
<accession>A0A917NY96</accession>
<evidence type="ECO:0000313" key="2">
    <source>
        <dbReference type="EMBL" id="GGJ40246.1"/>
    </source>
</evidence>
<protein>
    <submittedName>
        <fullName evidence="2">Uncharacterized protein</fullName>
    </submittedName>
</protein>
<evidence type="ECO:0000313" key="3">
    <source>
        <dbReference type="Proteomes" id="UP000625682"/>
    </source>
</evidence>
<reference evidence="2" key="2">
    <citation type="submission" date="2020-09" db="EMBL/GenBank/DDBJ databases">
        <authorList>
            <person name="Sun Q."/>
            <person name="Zhou Y."/>
        </authorList>
    </citation>
    <scope>NUCLEOTIDE SEQUENCE</scope>
    <source>
        <strain evidence="2">CGMCC 4.7272</strain>
    </source>
</reference>
<gene>
    <name evidence="2" type="ORF">GCM10012282_41140</name>
</gene>
<reference evidence="2" key="1">
    <citation type="journal article" date="2014" name="Int. J. Syst. Evol. Microbiol.">
        <title>Complete genome sequence of Corynebacterium casei LMG S-19264T (=DSM 44701T), isolated from a smear-ripened cheese.</title>
        <authorList>
            <consortium name="US DOE Joint Genome Institute (JGI-PGF)"/>
            <person name="Walter F."/>
            <person name="Albersmeier A."/>
            <person name="Kalinowski J."/>
            <person name="Ruckert C."/>
        </authorList>
    </citation>
    <scope>NUCLEOTIDE SEQUENCE</scope>
    <source>
        <strain evidence="2">CGMCC 4.7272</strain>
    </source>
</reference>
<keyword evidence="3" id="KW-1185">Reference proteome</keyword>
<name>A0A917NY96_9ACTN</name>
<dbReference type="Proteomes" id="UP000625682">
    <property type="component" value="Unassembled WGS sequence"/>
</dbReference>
<sequence length="198" mass="20968">MGLPTSKQLHSALLKADELGPAMQKATPTPSPSEGEKDSRYTGCQPLARWLNGDGGTSSGTPQAVVTFRSRNGLVAVYEALTAEPPGALDADYAQAEQALESCDSISLESTEQTITLSLTPIHFGGPDSTAVRMDARHQGVLVNGYIAIERLGESVALVYAFFQVGNGSSQLASLFYGRAADKARTILDLEPQDPSRI</sequence>